<dbReference type="PANTHER" id="PTHR33495:SF13">
    <property type="entry name" value="ANTI-SIGMA-F FACTOR ANTAGONIST RSFB"/>
    <property type="match status" value="1"/>
</dbReference>
<dbReference type="SUPFAM" id="SSF52091">
    <property type="entry name" value="SpoIIaa-like"/>
    <property type="match status" value="1"/>
</dbReference>
<feature type="domain" description="STAS" evidence="1">
    <location>
        <begin position="28"/>
        <end position="125"/>
    </location>
</feature>
<organism evidence="2 3">
    <name type="scientific">Mycolicibacterium tokaiense</name>
    <dbReference type="NCBI Taxonomy" id="39695"/>
    <lineage>
        <taxon>Bacteria</taxon>
        <taxon>Bacillati</taxon>
        <taxon>Actinomycetota</taxon>
        <taxon>Actinomycetes</taxon>
        <taxon>Mycobacteriales</taxon>
        <taxon>Mycobacteriaceae</taxon>
        <taxon>Mycolicibacterium</taxon>
    </lineage>
</organism>
<dbReference type="AlphaFoldDB" id="A0A378TCV0"/>
<name>A0A378TCV0_9MYCO</name>
<dbReference type="Proteomes" id="UP000254978">
    <property type="component" value="Unassembled WGS sequence"/>
</dbReference>
<dbReference type="Gene3D" id="3.30.750.24">
    <property type="entry name" value="STAS domain"/>
    <property type="match status" value="1"/>
</dbReference>
<dbReference type="InterPro" id="IPR002645">
    <property type="entry name" value="STAS_dom"/>
</dbReference>
<gene>
    <name evidence="2" type="primary">rsbV_2</name>
    <name evidence="2" type="ORF">NCTC10821_01973</name>
</gene>
<dbReference type="InterPro" id="IPR036513">
    <property type="entry name" value="STAS_dom_sf"/>
</dbReference>
<dbReference type="PANTHER" id="PTHR33495">
    <property type="entry name" value="ANTI-SIGMA FACTOR ANTAGONIST TM_1081-RELATED-RELATED"/>
    <property type="match status" value="1"/>
</dbReference>
<protein>
    <submittedName>
        <fullName evidence="2">Anti-anti-sigma factor</fullName>
    </submittedName>
</protein>
<dbReference type="Pfam" id="PF01740">
    <property type="entry name" value="STAS"/>
    <property type="match status" value="1"/>
</dbReference>
<reference evidence="2 3" key="1">
    <citation type="submission" date="2018-06" db="EMBL/GenBank/DDBJ databases">
        <authorList>
            <consortium name="Pathogen Informatics"/>
            <person name="Doyle S."/>
        </authorList>
    </citation>
    <scope>NUCLEOTIDE SEQUENCE [LARGE SCALE GENOMIC DNA]</scope>
    <source>
        <strain evidence="2 3">NCTC10821</strain>
    </source>
</reference>
<dbReference type="EMBL" id="UGQT01000001">
    <property type="protein sequence ID" value="STZ58460.1"/>
    <property type="molecule type" value="Genomic_DNA"/>
</dbReference>
<dbReference type="GO" id="GO:0043856">
    <property type="term" value="F:anti-sigma factor antagonist activity"/>
    <property type="evidence" value="ECO:0007669"/>
    <property type="project" value="TreeGrafter"/>
</dbReference>
<evidence type="ECO:0000313" key="3">
    <source>
        <dbReference type="Proteomes" id="UP000254978"/>
    </source>
</evidence>
<evidence type="ECO:0000259" key="1">
    <source>
        <dbReference type="PROSITE" id="PS50801"/>
    </source>
</evidence>
<dbReference type="PROSITE" id="PS50801">
    <property type="entry name" value="STAS"/>
    <property type="match status" value="1"/>
</dbReference>
<sequence>MNHYDGQFDGHADLPECVVTEQWRETTVIVSCAGVIDMVTAPHVEQRLAEVVKKEPSALIVDLLGVDFLASHGMNVLALVRRELDPEVKFAVVAEGPATSRPLTLIGLSEAINMWPTLDAALSNLDITLAD</sequence>
<dbReference type="RefSeq" id="WP_232067859.1">
    <property type="nucleotide sequence ID" value="NZ_AP022600.1"/>
</dbReference>
<evidence type="ECO:0000313" key="2">
    <source>
        <dbReference type="EMBL" id="STZ58460.1"/>
    </source>
</evidence>
<proteinExistence type="predicted"/>
<dbReference type="CDD" id="cd07043">
    <property type="entry name" value="STAS_anti-anti-sigma_factors"/>
    <property type="match status" value="1"/>
</dbReference>
<accession>A0A378TCV0</accession>
<keyword evidence="3" id="KW-1185">Reference proteome</keyword>